<name>F4QAG7_CACFS</name>
<keyword evidence="3" id="KW-1185">Reference proteome</keyword>
<keyword evidence="1" id="KW-0812">Transmembrane</keyword>
<dbReference type="GeneID" id="14867506"/>
<feature type="transmembrane region" description="Helical" evidence="1">
    <location>
        <begin position="16"/>
        <end position="36"/>
    </location>
</feature>
<sequence length="216" mass="24658">MTPQFENGTRFQPGDIVFGIRYLFGLLVYYHAGVVLETDSQGRIIRAIHWDPAFDQQQGVLTIDRYIFGYDAPPVMLETVEAVERIFQPGHTRIGKRRGGDPIDIAQLLLRAEQAIIDGNRTYILFFNNCQHFAHYLVYQEHHSPDAEKGIESIRKGFQIATRVTGYVLDDLVPSIKVQPFGNFIVRAFILLLINLILVDGFRSIIRWCRPVGLPS</sequence>
<evidence type="ECO:0000313" key="2">
    <source>
        <dbReference type="EMBL" id="EGG15686.1"/>
    </source>
</evidence>
<accession>F4QAG7</accession>
<keyword evidence="1" id="KW-1133">Transmembrane helix</keyword>
<dbReference type="RefSeq" id="XP_004354428.1">
    <property type="nucleotide sequence ID" value="XM_004354376.1"/>
</dbReference>
<organism evidence="2 3">
    <name type="scientific">Cavenderia fasciculata</name>
    <name type="common">Slime mold</name>
    <name type="synonym">Dictyostelium fasciculatum</name>
    <dbReference type="NCBI Taxonomy" id="261658"/>
    <lineage>
        <taxon>Eukaryota</taxon>
        <taxon>Amoebozoa</taxon>
        <taxon>Evosea</taxon>
        <taxon>Eumycetozoa</taxon>
        <taxon>Dictyostelia</taxon>
        <taxon>Acytosteliales</taxon>
        <taxon>Cavenderiaceae</taxon>
        <taxon>Cavenderia</taxon>
    </lineage>
</organism>
<gene>
    <name evidence="2" type="ORF">DFA_10528</name>
</gene>
<dbReference type="KEGG" id="dfa:DFA_10528"/>
<protein>
    <recommendedName>
        <fullName evidence="4">LRAT domain-containing protein</fullName>
    </recommendedName>
</protein>
<evidence type="ECO:0000313" key="3">
    <source>
        <dbReference type="Proteomes" id="UP000007797"/>
    </source>
</evidence>
<reference evidence="3" key="1">
    <citation type="journal article" date="2011" name="Genome Res.">
        <title>Phylogeny-wide analysis of social amoeba genomes highlights ancient origins for complex intercellular communication.</title>
        <authorList>
            <person name="Heidel A.J."/>
            <person name="Lawal H.M."/>
            <person name="Felder M."/>
            <person name="Schilde C."/>
            <person name="Helps N.R."/>
            <person name="Tunggal B."/>
            <person name="Rivero F."/>
            <person name="John U."/>
            <person name="Schleicher M."/>
            <person name="Eichinger L."/>
            <person name="Platzer M."/>
            <person name="Noegel A.A."/>
            <person name="Schaap P."/>
            <person name="Gloeckner G."/>
        </authorList>
    </citation>
    <scope>NUCLEOTIDE SEQUENCE [LARGE SCALE GENOMIC DNA]</scope>
    <source>
        <strain evidence="3">SH3</strain>
    </source>
</reference>
<keyword evidence="1" id="KW-0472">Membrane</keyword>
<evidence type="ECO:0000256" key="1">
    <source>
        <dbReference type="SAM" id="Phobius"/>
    </source>
</evidence>
<feature type="transmembrane region" description="Helical" evidence="1">
    <location>
        <begin position="184"/>
        <end position="206"/>
    </location>
</feature>
<proteinExistence type="predicted"/>
<dbReference type="EMBL" id="GL883026">
    <property type="protein sequence ID" value="EGG15686.1"/>
    <property type="molecule type" value="Genomic_DNA"/>
</dbReference>
<evidence type="ECO:0008006" key="4">
    <source>
        <dbReference type="Google" id="ProtNLM"/>
    </source>
</evidence>
<dbReference type="Proteomes" id="UP000007797">
    <property type="component" value="Unassembled WGS sequence"/>
</dbReference>
<dbReference type="AlphaFoldDB" id="F4QAG7"/>
<dbReference type="Gene3D" id="3.90.1720.10">
    <property type="entry name" value="endopeptidase domain like (from Nostoc punctiforme)"/>
    <property type="match status" value="1"/>
</dbReference>